<proteinExistence type="predicted"/>
<dbReference type="EMBL" id="JAOPJF010000126">
    <property type="protein sequence ID" value="KAK1138860.1"/>
    <property type="molecule type" value="Genomic_DNA"/>
</dbReference>
<keyword evidence="2" id="KW-1185">Reference proteome</keyword>
<reference evidence="1 2" key="1">
    <citation type="journal article" date="2023" name="ACS Omega">
        <title>Identification of the Neoaspergillic Acid Biosynthesis Gene Cluster by Establishing an In Vitro CRISPR-Ribonucleoprotein Genetic System in Aspergillus melleus.</title>
        <authorList>
            <person name="Yuan B."/>
            <person name="Grau M.F."/>
            <person name="Murata R.M."/>
            <person name="Torok T."/>
            <person name="Venkateswaran K."/>
            <person name="Stajich J.E."/>
            <person name="Wang C.C.C."/>
        </authorList>
    </citation>
    <scope>NUCLEOTIDE SEQUENCE [LARGE SCALE GENOMIC DNA]</scope>
    <source>
        <strain evidence="1 2">IMV 1140</strain>
    </source>
</reference>
<sequence length="252" mass="28865">MSFSQEPIPTIRSDASVKLHGPDTPFRHYTVIQKYIEALLDRNVLEIQWWQEEIDDLVVASGHYSVPYVPDIPRLKEFATRYPGRVEHIKEHRHPEKYRDKSVITVGASVSTVDAAFSLAGIAQTPVHAVVCGKYIAYFGDKALKHPRIQRHFLIEKQSVLAARVLAGRAALPELEEQHKWEKDQIQKRGDGVPFTLISPDIEEYFETLRRRQERRHQASPGDGSHYLIKRGNEVAQDELGRAKKNNMQAKL</sequence>
<dbReference type="Proteomes" id="UP001177260">
    <property type="component" value="Unassembled WGS sequence"/>
</dbReference>
<evidence type="ECO:0000313" key="2">
    <source>
        <dbReference type="Proteomes" id="UP001177260"/>
    </source>
</evidence>
<gene>
    <name evidence="1" type="ORF">N8T08_001731</name>
</gene>
<comment type="caution">
    <text evidence="1">The sequence shown here is derived from an EMBL/GenBank/DDBJ whole genome shotgun (WGS) entry which is preliminary data.</text>
</comment>
<evidence type="ECO:0000313" key="1">
    <source>
        <dbReference type="EMBL" id="KAK1138860.1"/>
    </source>
</evidence>
<name>A0ACC3AMT5_9EURO</name>
<organism evidence="1 2">
    <name type="scientific">Aspergillus melleus</name>
    <dbReference type="NCBI Taxonomy" id="138277"/>
    <lineage>
        <taxon>Eukaryota</taxon>
        <taxon>Fungi</taxon>
        <taxon>Dikarya</taxon>
        <taxon>Ascomycota</taxon>
        <taxon>Pezizomycotina</taxon>
        <taxon>Eurotiomycetes</taxon>
        <taxon>Eurotiomycetidae</taxon>
        <taxon>Eurotiales</taxon>
        <taxon>Aspergillaceae</taxon>
        <taxon>Aspergillus</taxon>
        <taxon>Aspergillus subgen. Circumdati</taxon>
    </lineage>
</organism>
<accession>A0ACC3AMT5</accession>
<protein>
    <submittedName>
        <fullName evidence="1">Uncharacterized protein</fullName>
    </submittedName>
</protein>